<feature type="compositionally biased region" description="Low complexity" evidence="1">
    <location>
        <begin position="196"/>
        <end position="209"/>
    </location>
</feature>
<keyword evidence="2" id="KW-0732">Signal</keyword>
<dbReference type="RefSeq" id="XP_002490744.1">
    <property type="nucleotide sequence ID" value="XM_002490699.1"/>
</dbReference>
<evidence type="ECO:0008006" key="5">
    <source>
        <dbReference type="Google" id="ProtNLM"/>
    </source>
</evidence>
<dbReference type="OrthoDB" id="3979595at2759"/>
<dbReference type="GeneID" id="8197735"/>
<feature type="signal peptide" evidence="2">
    <location>
        <begin position="1"/>
        <end position="19"/>
    </location>
</feature>
<protein>
    <recommendedName>
        <fullName evidence="5">GPI-anchored protein 43</fullName>
    </recommendedName>
</protein>
<feature type="compositionally biased region" description="Basic and acidic residues" evidence="1">
    <location>
        <begin position="162"/>
        <end position="172"/>
    </location>
</feature>
<feature type="region of interest" description="Disordered" evidence="1">
    <location>
        <begin position="162"/>
        <end position="211"/>
    </location>
</feature>
<dbReference type="Proteomes" id="UP000000314">
    <property type="component" value="Chromosome 1"/>
</dbReference>
<name>C4QYZ0_KOMPG</name>
<dbReference type="KEGG" id="ppa:PAS_chr1-4_0605"/>
<evidence type="ECO:0000313" key="3">
    <source>
        <dbReference type="EMBL" id="CAY68464.1"/>
    </source>
</evidence>
<dbReference type="InParanoid" id="C4QYZ0"/>
<dbReference type="EMBL" id="FN392319">
    <property type="protein sequence ID" value="CAY68464.1"/>
    <property type="molecule type" value="Genomic_DNA"/>
</dbReference>
<keyword evidence="4" id="KW-1185">Reference proteome</keyword>
<dbReference type="AlphaFoldDB" id="C4QYZ0"/>
<accession>C4QYZ0</accession>
<feature type="chain" id="PRO_5009950840" description="GPI-anchored protein 43" evidence="2">
    <location>
        <begin position="20"/>
        <end position="237"/>
    </location>
</feature>
<gene>
    <name evidence="3" type="ordered locus">PAS_chr1-4_0605</name>
</gene>
<evidence type="ECO:0000256" key="2">
    <source>
        <dbReference type="SAM" id="SignalP"/>
    </source>
</evidence>
<proteinExistence type="predicted"/>
<dbReference type="HOGENOM" id="CLU_1170999_0_0_1"/>
<evidence type="ECO:0000313" key="4">
    <source>
        <dbReference type="Proteomes" id="UP000000314"/>
    </source>
</evidence>
<evidence type="ECO:0000256" key="1">
    <source>
        <dbReference type="SAM" id="MobiDB-lite"/>
    </source>
</evidence>
<sequence length="237" mass="25899">MKFVGLVLLSAVIVTADMAKEPFEINGFDSHDKCNNQDLAVLNHCAKEVLKKLDQCGADDLACECCALQSLKHVCYDLCSDSFSSNFLNVLYEDCEPFKEVNACSFQFKEKDYASAIGSKKNKKTKNSVLKMDGSKIVSGNRSVSQGSTTSKVPFITKGKYKTEAQKNRSRDSTPPGLQVKDDSRVSPDGKFLQGSTYNHTNTSNTTVSKQDLSSSVRLLPKVLALMLGTLVSTIVV</sequence>
<dbReference type="eggNOG" id="ENOG502ST6Z">
    <property type="taxonomic scope" value="Eukaryota"/>
</dbReference>
<organism evidence="3 4">
    <name type="scientific">Komagataella phaffii (strain GS115 / ATCC 20864)</name>
    <name type="common">Yeast</name>
    <name type="synonym">Pichia pastoris</name>
    <dbReference type="NCBI Taxonomy" id="644223"/>
    <lineage>
        <taxon>Eukaryota</taxon>
        <taxon>Fungi</taxon>
        <taxon>Dikarya</taxon>
        <taxon>Ascomycota</taxon>
        <taxon>Saccharomycotina</taxon>
        <taxon>Pichiomycetes</taxon>
        <taxon>Pichiales</taxon>
        <taxon>Pichiaceae</taxon>
        <taxon>Komagataella</taxon>
    </lineage>
</organism>
<reference evidence="3 4" key="1">
    <citation type="journal article" date="2009" name="Nat. Biotechnol.">
        <title>Genome sequence of the recombinant protein production host Pichia pastoris.</title>
        <authorList>
            <person name="De Schutter K."/>
            <person name="Lin Y.C."/>
            <person name="Tiels P."/>
            <person name="Van Hecke A."/>
            <person name="Glinka S."/>
            <person name="Weber-Lehmann J."/>
            <person name="Rouze P."/>
            <person name="Van de Peer Y."/>
            <person name="Callewaert N."/>
        </authorList>
    </citation>
    <scope>NUCLEOTIDE SEQUENCE [LARGE SCALE GENOMIC DNA]</scope>
    <source>
        <strain evidence="4">GS115 / ATCC 20864</strain>
    </source>
</reference>